<keyword evidence="2" id="KW-0472">Membrane</keyword>
<accession>A0A834KTJ6</accession>
<keyword evidence="2" id="KW-0812">Transmembrane</keyword>
<dbReference type="Proteomes" id="UP000600918">
    <property type="component" value="Unassembled WGS sequence"/>
</dbReference>
<dbReference type="AlphaFoldDB" id="A0A834KTJ6"/>
<evidence type="ECO:0000256" key="1">
    <source>
        <dbReference type="SAM" id="MobiDB-lite"/>
    </source>
</evidence>
<organism evidence="3 4">
    <name type="scientific">Vespula pensylvanica</name>
    <name type="common">Western yellow jacket</name>
    <name type="synonym">Wasp</name>
    <dbReference type="NCBI Taxonomy" id="30213"/>
    <lineage>
        <taxon>Eukaryota</taxon>
        <taxon>Metazoa</taxon>
        <taxon>Ecdysozoa</taxon>
        <taxon>Arthropoda</taxon>
        <taxon>Hexapoda</taxon>
        <taxon>Insecta</taxon>
        <taxon>Pterygota</taxon>
        <taxon>Neoptera</taxon>
        <taxon>Endopterygota</taxon>
        <taxon>Hymenoptera</taxon>
        <taxon>Apocrita</taxon>
        <taxon>Aculeata</taxon>
        <taxon>Vespoidea</taxon>
        <taxon>Vespidae</taxon>
        <taxon>Vespinae</taxon>
        <taxon>Vespula</taxon>
    </lineage>
</organism>
<evidence type="ECO:0000256" key="2">
    <source>
        <dbReference type="SAM" id="Phobius"/>
    </source>
</evidence>
<proteinExistence type="predicted"/>
<protein>
    <submittedName>
        <fullName evidence="3">Uncharacterized protein</fullName>
    </submittedName>
</protein>
<gene>
    <name evidence="3" type="ORF">H0235_013636</name>
</gene>
<evidence type="ECO:0000313" key="4">
    <source>
        <dbReference type="Proteomes" id="UP000600918"/>
    </source>
</evidence>
<reference evidence="3" key="1">
    <citation type="journal article" date="2020" name="G3 (Bethesda)">
        <title>High-Quality Assemblies for Three Invasive Social Wasps from the &lt;i&gt;Vespula&lt;/i&gt; Genus.</title>
        <authorList>
            <person name="Harrop T.W.R."/>
            <person name="Guhlin J."/>
            <person name="McLaughlin G.M."/>
            <person name="Permina E."/>
            <person name="Stockwell P."/>
            <person name="Gilligan J."/>
            <person name="Le Lec M.F."/>
            <person name="Gruber M.A.M."/>
            <person name="Quinn O."/>
            <person name="Lovegrove M."/>
            <person name="Duncan E.J."/>
            <person name="Remnant E.J."/>
            <person name="Van Eeckhoven J."/>
            <person name="Graham B."/>
            <person name="Knapp R.A."/>
            <person name="Langford K.W."/>
            <person name="Kronenberg Z."/>
            <person name="Press M.O."/>
            <person name="Eacker S.M."/>
            <person name="Wilson-Rankin E.E."/>
            <person name="Purcell J."/>
            <person name="Lester P.J."/>
            <person name="Dearden P.K."/>
        </authorList>
    </citation>
    <scope>NUCLEOTIDE SEQUENCE</scope>
    <source>
        <strain evidence="3">Volc-1</strain>
    </source>
</reference>
<keyword evidence="4" id="KW-1185">Reference proteome</keyword>
<sequence>MLHCLRHAHLHELTAVRSTDDDGAAAAALHHHQQPYWIPLVTIDQNYKAERASGSSLEKSPTRITKRYLFLLFHHFSIPSFGISALTLFNLVKGEHKSPKKRLLEDKDKDRSTMISAFSSSPLLQWADLIGVYFLLNQSSYASPEVDVFEGSKEEFVGCEMMRWKSGRTVEESGRGRWMAKGDEGWERQVESAVWCFPPNLPANSEQPLRACYPAMLWYNGESPELSRRHFRRDRALTPSNKPGSEQQ</sequence>
<evidence type="ECO:0000313" key="3">
    <source>
        <dbReference type="EMBL" id="KAF7411029.1"/>
    </source>
</evidence>
<comment type="caution">
    <text evidence="3">The sequence shown here is derived from an EMBL/GenBank/DDBJ whole genome shotgun (WGS) entry which is preliminary data.</text>
</comment>
<name>A0A834KTJ6_VESPE</name>
<feature type="region of interest" description="Disordered" evidence="1">
    <location>
        <begin position="229"/>
        <end position="248"/>
    </location>
</feature>
<dbReference type="EMBL" id="JACSDY010000013">
    <property type="protein sequence ID" value="KAF7411029.1"/>
    <property type="molecule type" value="Genomic_DNA"/>
</dbReference>
<feature type="compositionally biased region" description="Polar residues" evidence="1">
    <location>
        <begin position="238"/>
        <end position="248"/>
    </location>
</feature>
<feature type="transmembrane region" description="Helical" evidence="2">
    <location>
        <begin position="68"/>
        <end position="92"/>
    </location>
</feature>
<keyword evidence="2" id="KW-1133">Transmembrane helix</keyword>